<keyword evidence="2" id="KW-1185">Reference proteome</keyword>
<organism evidence="1 2">
    <name type="scientific">Streptomyces gamaensis</name>
    <dbReference type="NCBI Taxonomy" id="1763542"/>
    <lineage>
        <taxon>Bacteria</taxon>
        <taxon>Bacillati</taxon>
        <taxon>Actinomycetota</taxon>
        <taxon>Actinomycetes</taxon>
        <taxon>Kitasatosporales</taxon>
        <taxon>Streptomycetaceae</taxon>
        <taxon>Streptomyces</taxon>
    </lineage>
</organism>
<protein>
    <submittedName>
        <fullName evidence="1">Uncharacterized protein</fullName>
    </submittedName>
</protein>
<gene>
    <name evidence="1" type="ORF">ACFP1Z_09445</name>
</gene>
<evidence type="ECO:0000313" key="2">
    <source>
        <dbReference type="Proteomes" id="UP001596083"/>
    </source>
</evidence>
<proteinExistence type="predicted"/>
<name>A0ABW0Z163_9ACTN</name>
<evidence type="ECO:0000313" key="1">
    <source>
        <dbReference type="EMBL" id="MFC5720385.1"/>
    </source>
</evidence>
<comment type="caution">
    <text evidence="1">The sequence shown here is derived from an EMBL/GenBank/DDBJ whole genome shotgun (WGS) entry which is preliminary data.</text>
</comment>
<sequence>MRVTPGLAFLADITYTVGLHHGDAGTVAQLLMTHTPPRRPGETLEWIDAGMRALAACLNLGPVGEEPINVGPRLSVHRGVASLDYGDKDWRMCVPDPGRAWLQHVADGGPVRLMVGFEPSRSNRTQEEWGRFVEAAVKAGTIRWGTTSVRQRWRLN</sequence>
<accession>A0ABW0Z163</accession>
<dbReference type="RefSeq" id="WP_390315493.1">
    <property type="nucleotide sequence ID" value="NZ_JBHSPB010000004.1"/>
</dbReference>
<dbReference type="Proteomes" id="UP001596083">
    <property type="component" value="Unassembled WGS sequence"/>
</dbReference>
<dbReference type="EMBL" id="JBHSPB010000004">
    <property type="protein sequence ID" value="MFC5720385.1"/>
    <property type="molecule type" value="Genomic_DNA"/>
</dbReference>
<reference evidence="2" key="1">
    <citation type="journal article" date="2019" name="Int. J. Syst. Evol. Microbiol.">
        <title>The Global Catalogue of Microorganisms (GCM) 10K type strain sequencing project: providing services to taxonomists for standard genome sequencing and annotation.</title>
        <authorList>
            <consortium name="The Broad Institute Genomics Platform"/>
            <consortium name="The Broad Institute Genome Sequencing Center for Infectious Disease"/>
            <person name="Wu L."/>
            <person name="Ma J."/>
        </authorList>
    </citation>
    <scope>NUCLEOTIDE SEQUENCE [LARGE SCALE GENOMIC DNA]</scope>
    <source>
        <strain evidence="2">CGMCC 4.7304</strain>
    </source>
</reference>